<protein>
    <submittedName>
        <fullName evidence="5">Tas protein</fullName>
    </submittedName>
</protein>
<dbReference type="Proteomes" id="UP000604046">
    <property type="component" value="Unassembled WGS sequence"/>
</dbReference>
<evidence type="ECO:0000313" key="6">
    <source>
        <dbReference type="Proteomes" id="UP000604046"/>
    </source>
</evidence>
<dbReference type="PANTHER" id="PTHR10696">
    <property type="entry name" value="GAMMA-BUTYROBETAINE HYDROXYLASE-RELATED"/>
    <property type="match status" value="1"/>
</dbReference>
<evidence type="ECO:0000259" key="4">
    <source>
        <dbReference type="Pfam" id="PF02668"/>
    </source>
</evidence>
<dbReference type="Gene3D" id="3.60.130.10">
    <property type="entry name" value="Clavaminate synthase-like"/>
    <property type="match status" value="1"/>
</dbReference>
<keyword evidence="1" id="KW-0560">Oxidoreductase</keyword>
<dbReference type="OrthoDB" id="408743at2759"/>
<keyword evidence="2" id="KW-0045">Antibiotic biosynthesis</keyword>
<feature type="domain" description="TauD/TfdA-like" evidence="4">
    <location>
        <begin position="43"/>
        <end position="323"/>
    </location>
</feature>
<dbReference type="Pfam" id="PF02668">
    <property type="entry name" value="TauD"/>
    <property type="match status" value="1"/>
</dbReference>
<keyword evidence="6" id="KW-1185">Reference proteome</keyword>
<dbReference type="AlphaFoldDB" id="A0A812R2M1"/>
<organism evidence="5 6">
    <name type="scientific">Symbiodinium natans</name>
    <dbReference type="NCBI Taxonomy" id="878477"/>
    <lineage>
        <taxon>Eukaryota</taxon>
        <taxon>Sar</taxon>
        <taxon>Alveolata</taxon>
        <taxon>Dinophyceae</taxon>
        <taxon>Suessiales</taxon>
        <taxon>Symbiodiniaceae</taxon>
        <taxon>Symbiodinium</taxon>
    </lineage>
</organism>
<evidence type="ECO:0000256" key="2">
    <source>
        <dbReference type="ARBA" id="ARBA00023194"/>
    </source>
</evidence>
<dbReference type="GO" id="GO:0016491">
    <property type="term" value="F:oxidoreductase activity"/>
    <property type="evidence" value="ECO:0007669"/>
    <property type="project" value="UniProtKB-KW"/>
</dbReference>
<evidence type="ECO:0000256" key="1">
    <source>
        <dbReference type="ARBA" id="ARBA00023002"/>
    </source>
</evidence>
<keyword evidence="3" id="KW-0732">Signal</keyword>
<sequence length="351" mass="38804">MFQHMLVCKYVLFLQALGCADESCTQDPPTGLQEGPKRIAIQETAAIHAALAADGAVILTGISGVSVADGTWEAKAAALPSLTFPGRLVSKIPKVQGIHLEHAHLRQNLTSSPFDLVGKPLLPHTDGYIYGEFLPDYIAFVVESQSDSGGQNYVVDGKRVLRRLCDGDRDDSDESETCAMAAMAQTLAVDQTERSPPGFVNGQEFRGPLVQRQRHAMHRLRFHRQTSVLACKDAADTVDENGRLGTDLRPYQSLWALSEPEGHQAHKVQDMLKTVDAAVQQEAAQAYRFTVHEGEALLIDNYRMLHGREGYKGRTERKLWRVWFWTNESSGIPRGMPELGSVLDADELNQI</sequence>
<dbReference type="EMBL" id="CAJNDS010002298">
    <property type="protein sequence ID" value="CAE7418043.1"/>
    <property type="molecule type" value="Genomic_DNA"/>
</dbReference>
<dbReference type="GO" id="GO:0017000">
    <property type="term" value="P:antibiotic biosynthetic process"/>
    <property type="evidence" value="ECO:0007669"/>
    <property type="project" value="UniProtKB-KW"/>
</dbReference>
<dbReference type="InterPro" id="IPR003819">
    <property type="entry name" value="TauD/TfdA-like"/>
</dbReference>
<dbReference type="InterPro" id="IPR050411">
    <property type="entry name" value="AlphaKG_dependent_hydroxylases"/>
</dbReference>
<gene>
    <name evidence="5" type="primary">tas</name>
    <name evidence="5" type="ORF">SNAT2548_LOCUS22733</name>
</gene>
<proteinExistence type="predicted"/>
<evidence type="ECO:0000256" key="3">
    <source>
        <dbReference type="SAM" id="SignalP"/>
    </source>
</evidence>
<dbReference type="InterPro" id="IPR042098">
    <property type="entry name" value="TauD-like_sf"/>
</dbReference>
<feature type="signal peptide" evidence="3">
    <location>
        <begin position="1"/>
        <end position="20"/>
    </location>
</feature>
<reference evidence="5" key="1">
    <citation type="submission" date="2021-02" db="EMBL/GenBank/DDBJ databases">
        <authorList>
            <person name="Dougan E. K."/>
            <person name="Rhodes N."/>
            <person name="Thang M."/>
            <person name="Chan C."/>
        </authorList>
    </citation>
    <scope>NUCLEOTIDE SEQUENCE</scope>
</reference>
<accession>A0A812R2M1</accession>
<evidence type="ECO:0000313" key="5">
    <source>
        <dbReference type="EMBL" id="CAE7418043.1"/>
    </source>
</evidence>
<dbReference type="PANTHER" id="PTHR10696:SF56">
    <property type="entry name" value="TAUD_TFDA-LIKE DOMAIN-CONTAINING PROTEIN"/>
    <property type="match status" value="1"/>
</dbReference>
<comment type="caution">
    <text evidence="5">The sequence shown here is derived from an EMBL/GenBank/DDBJ whole genome shotgun (WGS) entry which is preliminary data.</text>
</comment>
<dbReference type="SUPFAM" id="SSF51197">
    <property type="entry name" value="Clavaminate synthase-like"/>
    <property type="match status" value="1"/>
</dbReference>
<feature type="chain" id="PRO_5032978393" evidence="3">
    <location>
        <begin position="21"/>
        <end position="351"/>
    </location>
</feature>
<name>A0A812R2M1_9DINO</name>